<sequence length="664" mass="75424">MTLSKARLILFFCICLVLQAPIVGLSQDTQVEMEDMLEKNSIEGISKIFVIVSPLTSIPEIQAYQSLNFATEVRKIEADRVEIVNTLASEMPQPIDPFPLSGIPASLDSRYLKPSPKIESQDPRIASLAQEITSKLNQPSTKDVVVEVLRWNRGHLAWGNPNEVPSALESLANQTVNCIGFTHLPAAILRHLGIPARTVRTFIARPDQNRLIPHYLLEVFYPSLGGWITYEPQGPGMPFVENIVLYTHHDWDTEGQRTFRPLARDMNITVSGGLDASIPNPDLSPPELISLDFSPSHFDRDQGHESVIVTLKARDLESGVDEIRIDMQAPDFSGPGKSLFFHLKDGDEFEGTFTAQLGWNMQTANHAREYRVTRMRMSDKLGNVREYQARHLEEKGLPTGISMETWKALDDGPPEPVYISPFFPERIPSAPNGIHHTFFYTVSKTSSQAQGRINTTCDFVHKDGMRVRAISTSNLKSGEYHIEFHFLQYVPPHHPLGRYHMNALYLRGPNDRQFNILPQNFDREMMDYSFELVKDKPMYSGEVGIVSIIIFSQQEGQLNTNQDMILIESSGAIEPLNDKPQENNPSFRIFYETLDGKKISNRRSVCSRRFGSHHLFFRSNGPRDTPVQIERIELDDKDGRTHTFFRKDFEGKILKTIPEYMVIN</sequence>
<keyword evidence="1" id="KW-0732">Signal</keyword>
<reference evidence="3 4" key="1">
    <citation type="journal article" date="2020" name="Syst. Appl. Microbiol.">
        <title>Arthrospiribacter ruber gen. nov., sp. nov., a novel bacterium isolated from Arthrospira cultures.</title>
        <authorList>
            <person name="Waleron M."/>
            <person name="Misztak A."/>
            <person name="Waleron M.M."/>
            <person name="Furmaniak M."/>
            <person name="Mrozik A."/>
            <person name="Waleron K."/>
        </authorList>
    </citation>
    <scope>NUCLEOTIDE SEQUENCE [LARGE SCALE GENOMIC DNA]</scope>
    <source>
        <strain evidence="3 4">DPMB0001</strain>
    </source>
</reference>
<accession>A0A951J0H0</accession>
<evidence type="ECO:0000259" key="2">
    <source>
        <dbReference type="SMART" id="SM00460"/>
    </source>
</evidence>
<protein>
    <submittedName>
        <fullName evidence="3">Transglutaminase family protein</fullName>
    </submittedName>
</protein>
<keyword evidence="4" id="KW-1185">Reference proteome</keyword>
<dbReference type="Proteomes" id="UP000727490">
    <property type="component" value="Unassembled WGS sequence"/>
</dbReference>
<gene>
    <name evidence="3" type="ORF">EGN73_14210</name>
</gene>
<dbReference type="RefSeq" id="WP_219291092.1">
    <property type="nucleotide sequence ID" value="NZ_RPHB01000006.1"/>
</dbReference>
<name>A0A951J0H0_9BACT</name>
<dbReference type="SMART" id="SM00460">
    <property type="entry name" value="TGc"/>
    <property type="match status" value="1"/>
</dbReference>
<organism evidence="3 4">
    <name type="scientific">Arthrospiribacter ruber</name>
    <dbReference type="NCBI Taxonomy" id="2487934"/>
    <lineage>
        <taxon>Bacteria</taxon>
        <taxon>Pseudomonadati</taxon>
        <taxon>Bacteroidota</taxon>
        <taxon>Cytophagia</taxon>
        <taxon>Cytophagales</taxon>
        <taxon>Cyclobacteriaceae</taxon>
        <taxon>Arthrospiribacter</taxon>
    </lineage>
</organism>
<evidence type="ECO:0000313" key="3">
    <source>
        <dbReference type="EMBL" id="MBW3468953.1"/>
    </source>
</evidence>
<dbReference type="InterPro" id="IPR002931">
    <property type="entry name" value="Transglutaminase-like"/>
</dbReference>
<dbReference type="EMBL" id="RPHB01000006">
    <property type="protein sequence ID" value="MBW3468953.1"/>
    <property type="molecule type" value="Genomic_DNA"/>
</dbReference>
<dbReference type="Pfam" id="PF01841">
    <property type="entry name" value="Transglut_core"/>
    <property type="match status" value="1"/>
</dbReference>
<dbReference type="AlphaFoldDB" id="A0A951J0H0"/>
<dbReference type="PANTHER" id="PTHR33490">
    <property type="entry name" value="BLR5614 PROTEIN-RELATED"/>
    <property type="match status" value="1"/>
</dbReference>
<feature type="chain" id="PRO_5037235550" evidence="1">
    <location>
        <begin position="21"/>
        <end position="664"/>
    </location>
</feature>
<feature type="domain" description="Transglutaminase-like" evidence="2">
    <location>
        <begin position="170"/>
        <end position="234"/>
    </location>
</feature>
<proteinExistence type="predicted"/>
<evidence type="ECO:0000313" key="4">
    <source>
        <dbReference type="Proteomes" id="UP000727490"/>
    </source>
</evidence>
<evidence type="ECO:0000256" key="1">
    <source>
        <dbReference type="SAM" id="SignalP"/>
    </source>
</evidence>
<comment type="caution">
    <text evidence="3">The sequence shown here is derived from an EMBL/GenBank/DDBJ whole genome shotgun (WGS) entry which is preliminary data.</text>
</comment>
<feature type="signal peptide" evidence="1">
    <location>
        <begin position="1"/>
        <end position="20"/>
    </location>
</feature>